<comment type="caution">
    <text evidence="2">The sequence shown here is derived from an EMBL/GenBank/DDBJ whole genome shotgun (WGS) entry which is preliminary data.</text>
</comment>
<dbReference type="EMBL" id="FNCA01000007">
    <property type="protein sequence ID" value="SDG09581.1"/>
    <property type="molecule type" value="Genomic_DNA"/>
</dbReference>
<keyword evidence="3" id="KW-1185">Reference proteome</keyword>
<protein>
    <submittedName>
        <fullName evidence="2">Fic family protein</fullName>
    </submittedName>
</protein>
<evidence type="ECO:0000313" key="2">
    <source>
        <dbReference type="EMBL" id="SDG09581.1"/>
    </source>
</evidence>
<dbReference type="Proteomes" id="UP000199259">
    <property type="component" value="Unassembled WGS sequence"/>
</dbReference>
<gene>
    <name evidence="2" type="ORF">SAMN04488589_2138</name>
</gene>
<dbReference type="PROSITE" id="PS51459">
    <property type="entry name" value="FIDO"/>
    <property type="match status" value="1"/>
</dbReference>
<feature type="domain" description="Fido" evidence="1">
    <location>
        <begin position="101"/>
        <end position="241"/>
    </location>
</feature>
<dbReference type="InterPro" id="IPR040198">
    <property type="entry name" value="Fido_containing"/>
</dbReference>
<dbReference type="RefSeq" id="WP_091710437.1">
    <property type="nucleotide sequence ID" value="NZ_FNCA01000007.1"/>
</dbReference>
<dbReference type="OrthoDB" id="350952at2157"/>
<name>A0A7Z7AXT8_9EURY</name>
<evidence type="ECO:0000313" key="3">
    <source>
        <dbReference type="Proteomes" id="UP000199259"/>
    </source>
</evidence>
<dbReference type="Pfam" id="PF02661">
    <property type="entry name" value="Fic"/>
    <property type="match status" value="1"/>
</dbReference>
<accession>A0A7Z7AXT8</accession>
<sequence>MYQPDFQYNDRIVRLLARIHAAREIILNTHVPPAWERRLQINNLFRLTYHATSLEENGLSIRQVTKLVNGQDIFGDESDKKQVLNFLELNQYLQEMEDEEITEDTIFALHRIAMRDMAPDDEIGKYRTTIAEGFMEPERVRYCIRDLLEWAYGEESEDILPTLKAGIVLFELYRMHPFEKGSCTIATNISSYMLSQNFREAKKLFTIEEFFNQRKRDFFEKLEGRSDCKPDINEWLEYYLYGLALKVSRVENAVLNISRDYGTVGKYIQTGLKDRQLEAIRFAREMGKITNKEHQKLCNLSVSTSKRDLQDLVQKKIFIQVGRTGRGTYYKLRFDHLDELI</sequence>
<dbReference type="InterPro" id="IPR036597">
    <property type="entry name" value="Fido-like_dom_sf"/>
</dbReference>
<dbReference type="Gene3D" id="1.10.10.10">
    <property type="entry name" value="Winged helix-like DNA-binding domain superfamily/Winged helix DNA-binding domain"/>
    <property type="match status" value="1"/>
</dbReference>
<dbReference type="PANTHER" id="PTHR13504">
    <property type="entry name" value="FIDO DOMAIN-CONTAINING PROTEIN DDB_G0283145"/>
    <property type="match status" value="1"/>
</dbReference>
<proteinExistence type="predicted"/>
<dbReference type="SUPFAM" id="SSF140931">
    <property type="entry name" value="Fic-like"/>
    <property type="match status" value="1"/>
</dbReference>
<dbReference type="PANTHER" id="PTHR13504:SF38">
    <property type="entry name" value="FIDO DOMAIN-CONTAINING PROTEIN"/>
    <property type="match status" value="1"/>
</dbReference>
<reference evidence="2 3" key="1">
    <citation type="submission" date="2016-10" db="EMBL/GenBank/DDBJ databases">
        <authorList>
            <person name="Varghese N."/>
            <person name="Submissions S."/>
        </authorList>
    </citation>
    <scope>NUCLEOTIDE SEQUENCE [LARGE SCALE GENOMIC DNA]</scope>
    <source>
        <strain evidence="2 3">PL 12/M</strain>
    </source>
</reference>
<organism evidence="2 3">
    <name type="scientific">Methanolobus vulcani</name>
    <dbReference type="NCBI Taxonomy" id="38026"/>
    <lineage>
        <taxon>Archaea</taxon>
        <taxon>Methanobacteriati</taxon>
        <taxon>Methanobacteriota</taxon>
        <taxon>Stenosarchaea group</taxon>
        <taxon>Methanomicrobia</taxon>
        <taxon>Methanosarcinales</taxon>
        <taxon>Methanosarcinaceae</taxon>
        <taxon>Methanolobus</taxon>
    </lineage>
</organism>
<dbReference type="Gene3D" id="1.10.3290.10">
    <property type="entry name" value="Fido-like domain"/>
    <property type="match status" value="1"/>
</dbReference>
<dbReference type="InterPro" id="IPR036388">
    <property type="entry name" value="WH-like_DNA-bd_sf"/>
</dbReference>
<evidence type="ECO:0000259" key="1">
    <source>
        <dbReference type="PROSITE" id="PS51459"/>
    </source>
</evidence>
<dbReference type="InterPro" id="IPR003812">
    <property type="entry name" value="Fido"/>
</dbReference>
<dbReference type="AlphaFoldDB" id="A0A7Z7AXT8"/>